<evidence type="ECO:0000256" key="3">
    <source>
        <dbReference type="ARBA" id="ARBA00022553"/>
    </source>
</evidence>
<dbReference type="PROSITE" id="PS00012">
    <property type="entry name" value="PHOSPHOPANTETHEINE"/>
    <property type="match status" value="1"/>
</dbReference>
<dbReference type="FunFam" id="2.30.38.10:FF:000001">
    <property type="entry name" value="Non-ribosomal peptide synthetase PvdI"/>
    <property type="match status" value="2"/>
</dbReference>
<dbReference type="InterPro" id="IPR020845">
    <property type="entry name" value="AMP-binding_CS"/>
</dbReference>
<dbReference type="Gene3D" id="3.40.50.980">
    <property type="match status" value="2"/>
</dbReference>
<keyword evidence="6" id="KW-1185">Reference proteome</keyword>
<comment type="caution">
    <text evidence="5">The sequence shown here is derived from an EMBL/GenBank/DDBJ whole genome shotgun (WGS) entry which is preliminary data.</text>
</comment>
<dbReference type="Gene3D" id="1.10.1200.10">
    <property type="entry name" value="ACP-like"/>
    <property type="match status" value="1"/>
</dbReference>
<dbReference type="InterPro" id="IPR025110">
    <property type="entry name" value="AMP-bd_C"/>
</dbReference>
<dbReference type="SUPFAM" id="SSF52777">
    <property type="entry name" value="CoA-dependent acyltransferases"/>
    <property type="match status" value="4"/>
</dbReference>
<dbReference type="SUPFAM" id="SSF56801">
    <property type="entry name" value="Acetyl-CoA synthetase-like"/>
    <property type="match status" value="2"/>
</dbReference>
<dbReference type="InterPro" id="IPR001242">
    <property type="entry name" value="Condensation_dom"/>
</dbReference>
<comment type="cofactor">
    <cofactor evidence="1">
        <name>pantetheine 4'-phosphate</name>
        <dbReference type="ChEBI" id="CHEBI:47942"/>
    </cofactor>
</comment>
<dbReference type="GO" id="GO:0043041">
    <property type="term" value="P:amino acid activation for nonribosomal peptide biosynthetic process"/>
    <property type="evidence" value="ECO:0007669"/>
    <property type="project" value="TreeGrafter"/>
</dbReference>
<evidence type="ECO:0000313" key="5">
    <source>
        <dbReference type="EMBL" id="RKP48143.1"/>
    </source>
</evidence>
<organism evidence="5 6">
    <name type="scientific">Trinickia fusca</name>
    <dbReference type="NCBI Taxonomy" id="2419777"/>
    <lineage>
        <taxon>Bacteria</taxon>
        <taxon>Pseudomonadati</taxon>
        <taxon>Pseudomonadota</taxon>
        <taxon>Betaproteobacteria</taxon>
        <taxon>Burkholderiales</taxon>
        <taxon>Burkholderiaceae</taxon>
        <taxon>Trinickia</taxon>
    </lineage>
</organism>
<dbReference type="GO" id="GO:0072330">
    <property type="term" value="P:monocarboxylic acid biosynthetic process"/>
    <property type="evidence" value="ECO:0007669"/>
    <property type="project" value="UniProtKB-ARBA"/>
</dbReference>
<dbReference type="PANTHER" id="PTHR45527:SF1">
    <property type="entry name" value="FATTY ACID SYNTHASE"/>
    <property type="match status" value="1"/>
</dbReference>
<dbReference type="Pfam" id="PF13193">
    <property type="entry name" value="AMP-binding_C"/>
    <property type="match status" value="1"/>
</dbReference>
<dbReference type="CDD" id="cd05930">
    <property type="entry name" value="A_NRPS"/>
    <property type="match status" value="2"/>
</dbReference>
<proteinExistence type="predicted"/>
<dbReference type="Gene3D" id="3.40.50.12780">
    <property type="entry name" value="N-terminal domain of ligase-like"/>
    <property type="match status" value="1"/>
</dbReference>
<dbReference type="FunFam" id="3.40.50.980:FF:000002">
    <property type="entry name" value="Enterobactin synthetase component F"/>
    <property type="match status" value="2"/>
</dbReference>
<evidence type="ECO:0000259" key="4">
    <source>
        <dbReference type="PROSITE" id="PS50075"/>
    </source>
</evidence>
<dbReference type="InterPro" id="IPR020806">
    <property type="entry name" value="PKS_PP-bd"/>
</dbReference>
<dbReference type="Gene3D" id="2.30.38.10">
    <property type="entry name" value="Luciferase, Domain 3"/>
    <property type="match status" value="1"/>
</dbReference>
<dbReference type="PROSITE" id="PS00455">
    <property type="entry name" value="AMP_BINDING"/>
    <property type="match status" value="2"/>
</dbReference>
<evidence type="ECO:0000256" key="2">
    <source>
        <dbReference type="ARBA" id="ARBA00022450"/>
    </source>
</evidence>
<dbReference type="PROSITE" id="PS50075">
    <property type="entry name" value="CARRIER"/>
    <property type="match status" value="1"/>
</dbReference>
<dbReference type="RefSeq" id="WP_121277995.1">
    <property type="nucleotide sequence ID" value="NZ_RBZV01000004.1"/>
</dbReference>
<dbReference type="InterPro" id="IPR042099">
    <property type="entry name" value="ANL_N_sf"/>
</dbReference>
<dbReference type="Pfam" id="PF00550">
    <property type="entry name" value="PP-binding"/>
    <property type="match status" value="1"/>
</dbReference>
<name>A0A494XKT1_9BURK</name>
<dbReference type="Proteomes" id="UP000280434">
    <property type="component" value="Unassembled WGS sequence"/>
</dbReference>
<dbReference type="Pfam" id="PF00668">
    <property type="entry name" value="Condensation"/>
    <property type="match status" value="2"/>
</dbReference>
<reference evidence="5 6" key="1">
    <citation type="submission" date="2018-10" db="EMBL/GenBank/DDBJ databases">
        <title>Paraburkholderia sp. 7MK8-2, isolated from soil.</title>
        <authorList>
            <person name="Gao Z.-H."/>
            <person name="Qiu L.-H."/>
        </authorList>
    </citation>
    <scope>NUCLEOTIDE SEQUENCE [LARGE SCALE GENOMIC DNA]</scope>
    <source>
        <strain evidence="5 6">7MK8-2</strain>
    </source>
</reference>
<dbReference type="GO" id="GO:0009366">
    <property type="term" value="C:enterobactin synthetase complex"/>
    <property type="evidence" value="ECO:0007669"/>
    <property type="project" value="TreeGrafter"/>
</dbReference>
<dbReference type="InterPro" id="IPR009081">
    <property type="entry name" value="PP-bd_ACP"/>
</dbReference>
<dbReference type="InterPro" id="IPR006162">
    <property type="entry name" value="Ppantetheine_attach_site"/>
</dbReference>
<dbReference type="GO" id="GO:0031177">
    <property type="term" value="F:phosphopantetheine binding"/>
    <property type="evidence" value="ECO:0007669"/>
    <property type="project" value="InterPro"/>
</dbReference>
<dbReference type="InterPro" id="IPR036736">
    <property type="entry name" value="ACP-like_sf"/>
</dbReference>
<dbReference type="InterPro" id="IPR045851">
    <property type="entry name" value="AMP-bd_C_sf"/>
</dbReference>
<dbReference type="FunFam" id="3.40.50.980:FF:000001">
    <property type="entry name" value="Non-ribosomal peptide synthetase"/>
    <property type="match status" value="1"/>
</dbReference>
<evidence type="ECO:0000313" key="6">
    <source>
        <dbReference type="Proteomes" id="UP000280434"/>
    </source>
</evidence>
<dbReference type="GO" id="GO:0009239">
    <property type="term" value="P:enterobactin biosynthetic process"/>
    <property type="evidence" value="ECO:0007669"/>
    <property type="project" value="TreeGrafter"/>
</dbReference>
<feature type="non-terminal residue" evidence="5">
    <location>
        <position position="1916"/>
    </location>
</feature>
<dbReference type="EMBL" id="RBZV01000004">
    <property type="protein sequence ID" value="RKP48143.1"/>
    <property type="molecule type" value="Genomic_DNA"/>
</dbReference>
<accession>A0A494XKT1</accession>
<dbReference type="GO" id="GO:0005829">
    <property type="term" value="C:cytosol"/>
    <property type="evidence" value="ECO:0007669"/>
    <property type="project" value="TreeGrafter"/>
</dbReference>
<sequence>LKAGGAYVPLDPAYPNARLAHIVGDAAPAVVLVDQRGRQALADSVGDSQLAQLTIVDVDTAPQASPWTRQPASNLDPHALGLTSRHLAYVIYTSGSTGMPKGAQNEHRALINRLTWMQAAYSLSTHDVVLQKTPFSFDVSVWEFFWTLAYGATLVMAEPGAHRDADYLTDIVSRHQITTMHFVPSMLSGFLDAPGVHRCTSLVRIVCSGEALPAATARRCQTLLPQAQLHNLYGPTEAAIDVTAWTCPVDFDGEAVPIGKPIANTRLYVLDEHHAPVPIGAVGELYIGGVGVARGYLNRPELTAQRFLPDPFMRAASSGNADAEARMYRTGDLARYLPDGNLLFLGRNDDQVKIRGFRIELGEIEAQLATHEAVREAAVIARHDASGQARLLAYVTVREDARTSASDADLAQHLRAHLAERLPEYMLPAAFVVLEAMPLTANGKLDRRALPEPDDQAFAQAQYEAPLGALESAIAQVWESLLGVARVGRHAHFFELGGHSILAVRMVSRLRTETGKALPLRKVFEAPTVAELAAALEDAPSPENRHDMVRVDRHAVMPLSFAEARVLAIEADDARSAMLNSSRLFIVTGQLKPDLLEQALRAVVERHEILRTHYVRDDTTGSFAPVIDPAERLRLVRRHAPTRDAIDLAQTEAATLSDCLHGPVFGASLWIESFTRAVLVIAIHHIAMDAASWNVVWRDFTHAYAALAANEAPNLAPVPLQYRDYAAWERQHLSAERLSQLRQSWRERLAGAPVCLDLPFDRPRPPVISERGGRTERMLGADLVRSMRQAAASHHVTPFLVLETMLALLCMQLSHSREVVIGTVAEGRRHEAAEEMVGLFVNTIALRHKVDRTASLSSHLLAASQELVSALEVSELPFADIVAAVNPPRASSHDPIFQVFCQFQHGFGEMRTTVADLTLEAVAREHVGRGAELAFVFQEVGERVRADMTYSADLFDQASAEAILDLYLAFLSEGLSRPSLSVAELWNASLDQVRTHPSATEIARLIDHRVNEPGTWYALSPAQQAVWLQEQTSPRGTSFFALAVMQCPSAIDRARLTVAAQALLTQCQSTSLQFADTGLQREAAMPATACFEHIVMRESATVEAQQQAVLAWHHRLNEIAEDRTTSIGVFEWPDSVLVALRSHHLQNDGWSALRAFGRVTQNYAALEKDPAQRFETDRLFLDTLPLEERYLCSPTYERDTAFWQSACSKMDGPALVTLVADRPRATQVPPVVLSTRRTLSPTLQGGLADAAKTLALSQAECLTALTAHYLSRLTGENRTVVGLSFLNRAREALDIPGQFAQVIPLHVSFDGDAPLSTALRGIRDNFRDVLRHGRFPYGEMVRRFGLDRRHTQVSVNTLFLRHPVEIAGQPAQVQWLSGPESGLSFLFTQFGRNAPIDVELRFNAALFDPVTVSRHAERLLDFIERACAAIDAPARAISVVPDDERALLLETWNATDAPYPEHACLHQLVEAQVERTPDGTAVISGDERLSYAELNARANRLARHLLGLGVVPDARVAVCLERSSAMVVALLAVLKAGGAYVPLDPAYPNARLAHIVTDAAPAVTLVDQRGRQALCESIGEDRFGQFIVVDVDADPQASPWTRQPASNLDPHALGLNSRHLAYVIYTSGSTGMPKGAQNEHRALINRLTWMQAAYSLSTHDVVLQKTPFSFDVSVWEFFWTLAYGATLVMAEPGAHRDADYLTDIVSRHQITTMHFVPSMLSGFLDAPGVHRCTSLVRIVCSGEALPAATARRCQALLPQAQLHNLYGPTEAAIDVTAWTCPVGFDGEAVPIGKPIANTRLYVLDEHHTPVPIGAVGELYIGGVGVARGYLNRPELTAQRFLPDPFAHATGSGNADADARMYRTGDLARYLPDGNLLFLGRNDDQVKIRGFRIELGEIEAQLATHEAVREAAVIARH</sequence>
<feature type="domain" description="Carrier" evidence="4">
    <location>
        <begin position="465"/>
        <end position="540"/>
    </location>
</feature>
<feature type="non-terminal residue" evidence="5">
    <location>
        <position position="1"/>
    </location>
</feature>
<dbReference type="Gene3D" id="3.30.559.30">
    <property type="entry name" value="Nonribosomal peptide synthetase, condensation domain"/>
    <property type="match status" value="2"/>
</dbReference>
<dbReference type="Pfam" id="PF00501">
    <property type="entry name" value="AMP-binding"/>
    <property type="match status" value="2"/>
</dbReference>
<dbReference type="NCBIfam" id="TIGR01733">
    <property type="entry name" value="AA-adenyl-dom"/>
    <property type="match status" value="2"/>
</dbReference>
<dbReference type="InterPro" id="IPR000873">
    <property type="entry name" value="AMP-dep_synth/lig_dom"/>
</dbReference>
<dbReference type="InterPro" id="IPR023213">
    <property type="entry name" value="CAT-like_dom_sf"/>
</dbReference>
<dbReference type="NCBIfam" id="NF003417">
    <property type="entry name" value="PRK04813.1"/>
    <property type="match status" value="2"/>
</dbReference>
<dbReference type="Gene3D" id="3.30.300.30">
    <property type="match status" value="2"/>
</dbReference>
<dbReference type="FunFam" id="3.30.300.30:FF:000010">
    <property type="entry name" value="Enterobactin synthetase component F"/>
    <property type="match status" value="1"/>
</dbReference>
<dbReference type="Gene3D" id="3.30.559.10">
    <property type="entry name" value="Chloramphenicol acetyltransferase-like domain"/>
    <property type="match status" value="2"/>
</dbReference>
<dbReference type="GO" id="GO:0047527">
    <property type="term" value="F:2,3-dihydroxybenzoate-serine ligase activity"/>
    <property type="evidence" value="ECO:0007669"/>
    <property type="project" value="TreeGrafter"/>
</dbReference>
<dbReference type="FunFam" id="1.10.1200.10:FF:000016">
    <property type="entry name" value="Non-ribosomal peptide synthase"/>
    <property type="match status" value="1"/>
</dbReference>
<keyword evidence="3" id="KW-0597">Phosphoprotein</keyword>
<dbReference type="SUPFAM" id="SSF47336">
    <property type="entry name" value="ACP-like"/>
    <property type="match status" value="1"/>
</dbReference>
<evidence type="ECO:0000256" key="1">
    <source>
        <dbReference type="ARBA" id="ARBA00001957"/>
    </source>
</evidence>
<dbReference type="FunFam" id="3.40.50.12780:FF:000012">
    <property type="entry name" value="Non-ribosomal peptide synthetase"/>
    <property type="match status" value="1"/>
</dbReference>
<gene>
    <name evidence="5" type="ORF">D7S89_12395</name>
</gene>
<dbReference type="PANTHER" id="PTHR45527">
    <property type="entry name" value="NONRIBOSOMAL PEPTIDE SYNTHETASE"/>
    <property type="match status" value="1"/>
</dbReference>
<keyword evidence="2" id="KW-0596">Phosphopantetheine</keyword>
<dbReference type="SMART" id="SM00823">
    <property type="entry name" value="PKS_PP"/>
    <property type="match status" value="1"/>
</dbReference>
<protein>
    <submittedName>
        <fullName evidence="5">Amino acid adenylation domain-containing protein</fullName>
    </submittedName>
</protein>
<dbReference type="InterPro" id="IPR010071">
    <property type="entry name" value="AA_adenyl_dom"/>
</dbReference>